<gene>
    <name evidence="1" type="ORF">DW250_12060</name>
</gene>
<comment type="caution">
    <text evidence="1">The sequence shown here is derived from an EMBL/GenBank/DDBJ whole genome shotgun (WGS) entry which is preliminary data.</text>
</comment>
<dbReference type="Proteomes" id="UP000286501">
    <property type="component" value="Unassembled WGS sequence"/>
</dbReference>
<reference evidence="1 2" key="1">
    <citation type="submission" date="2018-08" db="EMBL/GenBank/DDBJ databases">
        <title>A genome reference for cultivated species of the human gut microbiota.</title>
        <authorList>
            <person name="Zou Y."/>
            <person name="Xue W."/>
            <person name="Luo G."/>
        </authorList>
    </citation>
    <scope>NUCLEOTIDE SEQUENCE [LARGE SCALE GENOMIC DNA]</scope>
    <source>
        <strain evidence="1 2">AM22-1</strain>
    </source>
</reference>
<sequence>MFQGLRQSSLFYILDKGGEKPTLKIGQVISVSNPQQKYPSYIPGQTPTLETTVDVKVQVEDQQVNFEKLPSTAQIVNFGNEGVVVSDSREAMCAEIDAMLRHSKGVVESVDYHNGVISSCEEMLTRINPQIAKEKQQEKDISNLKSEVSGMKGTLSNIESMLSKALSGNNFKK</sequence>
<name>A0A3R6E7U4_9BACT</name>
<dbReference type="EMBL" id="QRIN01000058">
    <property type="protein sequence ID" value="RHG63832.1"/>
    <property type="molecule type" value="Genomic_DNA"/>
</dbReference>
<organism evidence="1 2">
    <name type="scientific">Segatella copri</name>
    <dbReference type="NCBI Taxonomy" id="165179"/>
    <lineage>
        <taxon>Bacteria</taxon>
        <taxon>Pseudomonadati</taxon>
        <taxon>Bacteroidota</taxon>
        <taxon>Bacteroidia</taxon>
        <taxon>Bacteroidales</taxon>
        <taxon>Prevotellaceae</taxon>
        <taxon>Segatella</taxon>
    </lineage>
</organism>
<accession>A0A3R6E7U4</accession>
<dbReference type="AlphaFoldDB" id="A0A3R6E7U4"/>
<evidence type="ECO:0000313" key="1">
    <source>
        <dbReference type="EMBL" id="RHG63832.1"/>
    </source>
</evidence>
<evidence type="ECO:0000313" key="2">
    <source>
        <dbReference type="Proteomes" id="UP000286501"/>
    </source>
</evidence>
<dbReference type="RefSeq" id="WP_118201361.1">
    <property type="nucleotide sequence ID" value="NZ_QRIE01000061.1"/>
</dbReference>
<proteinExistence type="predicted"/>
<protein>
    <submittedName>
        <fullName evidence="1">Uncharacterized protein</fullName>
    </submittedName>
</protein>